<evidence type="ECO:0000259" key="1">
    <source>
        <dbReference type="Pfam" id="PF07872"/>
    </source>
</evidence>
<gene>
    <name evidence="2" type="ORF">FRIFI_0928</name>
</gene>
<dbReference type="Proteomes" id="UP000245695">
    <property type="component" value="Chromosome 1"/>
</dbReference>
<evidence type="ECO:0000313" key="2">
    <source>
        <dbReference type="EMBL" id="CEI72468.1"/>
    </source>
</evidence>
<dbReference type="InterPro" id="IPR012454">
    <property type="entry name" value="DUF1659"/>
</dbReference>
<dbReference type="KEGG" id="rhom:FRIFI_0928"/>
<protein>
    <recommendedName>
        <fullName evidence="1">DUF1659 domain-containing protein</fullName>
    </recommendedName>
</protein>
<reference evidence="2 3" key="1">
    <citation type="submission" date="2014-09" db="EMBL/GenBank/DDBJ databases">
        <authorList>
            <person name="Hornung B.V."/>
        </authorList>
    </citation>
    <scope>NUCLEOTIDE SEQUENCE [LARGE SCALE GENOMIC DNA]</scope>
    <source>
        <strain evidence="2 3">FRIFI</strain>
    </source>
</reference>
<dbReference type="RefSeq" id="WP_166505127.1">
    <property type="nucleotide sequence ID" value="NZ_FJTZ01000012.1"/>
</dbReference>
<evidence type="ECO:0000313" key="3">
    <source>
        <dbReference type="Proteomes" id="UP000245695"/>
    </source>
</evidence>
<dbReference type="EMBL" id="LN650648">
    <property type="protein sequence ID" value="CEI72468.1"/>
    <property type="molecule type" value="Genomic_DNA"/>
</dbReference>
<feature type="domain" description="DUF1659" evidence="1">
    <location>
        <begin position="2"/>
        <end position="73"/>
    </location>
</feature>
<name>A0A2P2BQ54_9FIRM</name>
<organism evidence="2 3">
    <name type="scientific">Romboutsia hominis</name>
    <dbReference type="NCBI Taxonomy" id="1507512"/>
    <lineage>
        <taxon>Bacteria</taxon>
        <taxon>Bacillati</taxon>
        <taxon>Bacillota</taxon>
        <taxon>Clostridia</taxon>
        <taxon>Peptostreptococcales</taxon>
        <taxon>Peptostreptococcaceae</taxon>
        <taxon>Romboutsia</taxon>
    </lineage>
</organism>
<sequence>MAVTITKNPSYLKLRFDCGKDDETGKTVVRTKSYSNVNPDATDQDVYDVGTILSSLQNQTLLEVAKVDNNTLSA</sequence>
<keyword evidence="3" id="KW-1185">Reference proteome</keyword>
<proteinExistence type="predicted"/>
<accession>A0A2P2BQ54</accession>
<dbReference type="AlphaFoldDB" id="A0A2P2BQ54"/>
<dbReference type="Pfam" id="PF07872">
    <property type="entry name" value="DUF1659"/>
    <property type="match status" value="1"/>
</dbReference>